<evidence type="ECO:0000313" key="11">
    <source>
        <dbReference type="Proteomes" id="UP000257131"/>
    </source>
</evidence>
<keyword evidence="11" id="KW-1185">Reference proteome</keyword>
<sequence length="418" mass="43697">MLLHHEAARALAPPAGQRRGLAAAGRGAPRRVGVETPSHRRAVFGLRHRRPPAALPRPVCHRPGEASRIVAGTIAGKPGFPAPDTPAAGDPDGRHAAGSPRAAARRRAARGGAPAHRAPRRDTRPARGLGAAGDGGGRRAARKRALHRGHARAARPGGGGAPPPEALAPGDGAPPALRDLLEQVGSVAGGWIVEAATALAQRIAGAVGSFVAATIIVVFIVLMSLGEGALWRRKLAALWPGDGGSGWTAAIETLSVKLRRFLLMWLAMGALSAALYVGWLWLFDVRLLTVWALLTLLLSFVPNLGSVISGVLPTLYVFVTHDPQTAVAIGAGLFAIEQVVGNFVDPRLQGRQVALSPLVVLTAILAWGWIWGVTGALLAVPMTLAVMVICAQWPALRPLALLLSDQPDERRLMAPLAR</sequence>
<name>A0A3D9BPR5_9RHOB</name>
<dbReference type="Proteomes" id="UP000257131">
    <property type="component" value="Unassembled WGS sequence"/>
</dbReference>
<comment type="caution">
    <text evidence="10">The sequence shown here is derived from an EMBL/GenBank/DDBJ whole genome shotgun (WGS) entry which is preliminary data.</text>
</comment>
<feature type="transmembrane region" description="Helical" evidence="9">
    <location>
        <begin position="353"/>
        <end position="370"/>
    </location>
</feature>
<dbReference type="EMBL" id="QOHR01000018">
    <property type="protein sequence ID" value="REC55515.1"/>
    <property type="molecule type" value="Genomic_DNA"/>
</dbReference>
<evidence type="ECO:0000256" key="4">
    <source>
        <dbReference type="ARBA" id="ARBA00022475"/>
    </source>
</evidence>
<keyword evidence="7 9" id="KW-0472">Membrane</keyword>
<protein>
    <submittedName>
        <fullName evidence="10">AI-2E family transporter</fullName>
    </submittedName>
</protein>
<accession>A0A3D9BPR5</accession>
<gene>
    <name evidence="10" type="ORF">DRV84_11630</name>
</gene>
<keyword evidence="5 9" id="KW-0812">Transmembrane</keyword>
<evidence type="ECO:0000256" key="8">
    <source>
        <dbReference type="SAM" id="MobiDB-lite"/>
    </source>
</evidence>
<dbReference type="PANTHER" id="PTHR21716">
    <property type="entry name" value="TRANSMEMBRANE PROTEIN"/>
    <property type="match status" value="1"/>
</dbReference>
<dbReference type="Pfam" id="PF01594">
    <property type="entry name" value="AI-2E_transport"/>
    <property type="match status" value="1"/>
</dbReference>
<feature type="compositionally biased region" description="Low complexity" evidence="8">
    <location>
        <begin position="85"/>
        <end position="102"/>
    </location>
</feature>
<proteinExistence type="inferred from homology"/>
<evidence type="ECO:0000256" key="9">
    <source>
        <dbReference type="SAM" id="Phobius"/>
    </source>
</evidence>
<keyword evidence="4" id="KW-1003">Cell membrane</keyword>
<evidence type="ECO:0000256" key="1">
    <source>
        <dbReference type="ARBA" id="ARBA00004651"/>
    </source>
</evidence>
<evidence type="ECO:0000256" key="3">
    <source>
        <dbReference type="ARBA" id="ARBA00022448"/>
    </source>
</evidence>
<feature type="compositionally biased region" description="Basic residues" evidence="8">
    <location>
        <begin position="139"/>
        <end position="153"/>
    </location>
</feature>
<organism evidence="10 11">
    <name type="scientific">Rhodosalinus sediminis</name>
    <dbReference type="NCBI Taxonomy" id="1940533"/>
    <lineage>
        <taxon>Bacteria</taxon>
        <taxon>Pseudomonadati</taxon>
        <taxon>Pseudomonadota</taxon>
        <taxon>Alphaproteobacteria</taxon>
        <taxon>Rhodobacterales</taxon>
        <taxon>Paracoccaceae</taxon>
        <taxon>Rhodosalinus</taxon>
    </lineage>
</organism>
<evidence type="ECO:0000256" key="7">
    <source>
        <dbReference type="ARBA" id="ARBA00023136"/>
    </source>
</evidence>
<feature type="region of interest" description="Disordered" evidence="8">
    <location>
        <begin position="74"/>
        <end position="174"/>
    </location>
</feature>
<feature type="compositionally biased region" description="Low complexity" evidence="8">
    <location>
        <begin position="12"/>
        <end position="31"/>
    </location>
</feature>
<dbReference type="AlphaFoldDB" id="A0A3D9BPR5"/>
<feature type="transmembrane region" description="Helical" evidence="9">
    <location>
        <begin position="261"/>
        <end position="282"/>
    </location>
</feature>
<comment type="similarity">
    <text evidence="2">Belongs to the autoinducer-2 exporter (AI-2E) (TC 2.A.86) family.</text>
</comment>
<feature type="transmembrane region" description="Helical" evidence="9">
    <location>
        <begin position="203"/>
        <end position="225"/>
    </location>
</feature>
<dbReference type="GO" id="GO:0005886">
    <property type="term" value="C:plasma membrane"/>
    <property type="evidence" value="ECO:0007669"/>
    <property type="project" value="UniProtKB-SubCell"/>
</dbReference>
<evidence type="ECO:0000313" key="10">
    <source>
        <dbReference type="EMBL" id="REC55515.1"/>
    </source>
</evidence>
<evidence type="ECO:0000256" key="5">
    <source>
        <dbReference type="ARBA" id="ARBA00022692"/>
    </source>
</evidence>
<feature type="region of interest" description="Disordered" evidence="8">
    <location>
        <begin position="1"/>
        <end position="40"/>
    </location>
</feature>
<evidence type="ECO:0000256" key="2">
    <source>
        <dbReference type="ARBA" id="ARBA00009773"/>
    </source>
</evidence>
<dbReference type="PANTHER" id="PTHR21716:SF53">
    <property type="entry name" value="PERMEASE PERM-RELATED"/>
    <property type="match status" value="1"/>
</dbReference>
<dbReference type="InterPro" id="IPR002549">
    <property type="entry name" value="AI-2E-like"/>
</dbReference>
<comment type="subcellular location">
    <subcellularLocation>
        <location evidence="1">Cell membrane</location>
        <topology evidence="1">Multi-pass membrane protein</topology>
    </subcellularLocation>
</comment>
<keyword evidence="6 9" id="KW-1133">Transmembrane helix</keyword>
<reference evidence="10 11" key="1">
    <citation type="journal article" date="2017" name="Int. J. Syst. Evol. Microbiol.">
        <title>Rhodosalinus sediminis gen. nov., sp. nov., isolated from marine saltern.</title>
        <authorList>
            <person name="Guo L.Y."/>
            <person name="Ling S.K."/>
            <person name="Li C.M."/>
            <person name="Chen G.J."/>
            <person name="Du Z.J."/>
        </authorList>
    </citation>
    <scope>NUCLEOTIDE SEQUENCE [LARGE SCALE GENOMIC DNA]</scope>
    <source>
        <strain evidence="10 11">WDN1C137</strain>
    </source>
</reference>
<feature type="transmembrane region" description="Helical" evidence="9">
    <location>
        <begin position="288"/>
        <end position="319"/>
    </location>
</feature>
<keyword evidence="3" id="KW-0813">Transport</keyword>
<evidence type="ECO:0000256" key="6">
    <source>
        <dbReference type="ARBA" id="ARBA00022989"/>
    </source>
</evidence>